<comment type="caution">
    <text evidence="2">The sequence shown here is derived from an EMBL/GenBank/DDBJ whole genome shotgun (WGS) entry which is preliminary data.</text>
</comment>
<keyword evidence="1" id="KW-0472">Membrane</keyword>
<protein>
    <submittedName>
        <fullName evidence="2">Iron-enterobactin ABC transporter permease</fullName>
    </submittedName>
</protein>
<sequence length="36" mass="3825">MTAPSRRLLLSCFILIVASVVVSLWGLGSGLVPLRV</sequence>
<dbReference type="Proteomes" id="UP000315369">
    <property type="component" value="Unassembled WGS sequence"/>
</dbReference>
<feature type="non-terminal residue" evidence="2">
    <location>
        <position position="36"/>
    </location>
</feature>
<accession>A0A540WGT7</accession>
<keyword evidence="1" id="KW-0812">Transmembrane</keyword>
<organism evidence="2 3">
    <name type="scientific">Myxococcus llanfairpwllgwyngyllgogerychwyrndrobwllllantysiliogogogochensis</name>
    <dbReference type="NCBI Taxonomy" id="2590453"/>
    <lineage>
        <taxon>Bacteria</taxon>
        <taxon>Pseudomonadati</taxon>
        <taxon>Myxococcota</taxon>
        <taxon>Myxococcia</taxon>
        <taxon>Myxococcales</taxon>
        <taxon>Cystobacterineae</taxon>
        <taxon>Myxococcaceae</taxon>
        <taxon>Myxococcus</taxon>
    </lineage>
</organism>
<evidence type="ECO:0000313" key="3">
    <source>
        <dbReference type="Proteomes" id="UP000315369"/>
    </source>
</evidence>
<keyword evidence="3" id="KW-1185">Reference proteome</keyword>
<dbReference type="EMBL" id="VIFM01000892">
    <property type="protein sequence ID" value="TQF08221.1"/>
    <property type="molecule type" value="Genomic_DNA"/>
</dbReference>
<keyword evidence="1" id="KW-1133">Transmembrane helix</keyword>
<gene>
    <name evidence="2" type="ORF">FJV41_51105</name>
</gene>
<feature type="transmembrane region" description="Helical" evidence="1">
    <location>
        <begin position="7"/>
        <end position="27"/>
    </location>
</feature>
<evidence type="ECO:0000256" key="1">
    <source>
        <dbReference type="SAM" id="Phobius"/>
    </source>
</evidence>
<evidence type="ECO:0000313" key="2">
    <source>
        <dbReference type="EMBL" id="TQF08221.1"/>
    </source>
</evidence>
<dbReference type="AlphaFoldDB" id="A0A540WGT7"/>
<proteinExistence type="predicted"/>
<reference evidence="2 3" key="1">
    <citation type="submission" date="2019-06" db="EMBL/GenBank/DDBJ databases">
        <authorList>
            <person name="Livingstone P."/>
            <person name="Whitworth D."/>
        </authorList>
    </citation>
    <scope>NUCLEOTIDE SEQUENCE [LARGE SCALE GENOMIC DNA]</scope>
    <source>
        <strain evidence="2 3">AM401</strain>
    </source>
</reference>
<name>A0A540WGT7_9BACT</name>